<gene>
    <name evidence="2" type="ORF">Rhopal_005472-T1</name>
</gene>
<dbReference type="Proteomes" id="UP001342314">
    <property type="component" value="Unassembled WGS sequence"/>
</dbReference>
<reference evidence="2 3" key="1">
    <citation type="submission" date="2021-12" db="EMBL/GenBank/DDBJ databases">
        <title>High titer production of polyol ester of fatty acids by Rhodotorula paludigena BS15 towards product separation-free biomass refinery.</title>
        <authorList>
            <person name="Mano J."/>
            <person name="Ono H."/>
            <person name="Tanaka T."/>
            <person name="Naito K."/>
            <person name="Sushida H."/>
            <person name="Ike M."/>
            <person name="Tokuyasu K."/>
            <person name="Kitaoka M."/>
        </authorList>
    </citation>
    <scope>NUCLEOTIDE SEQUENCE [LARGE SCALE GENOMIC DNA]</scope>
    <source>
        <strain evidence="2 3">BS15</strain>
    </source>
</reference>
<feature type="compositionally biased region" description="Basic and acidic residues" evidence="1">
    <location>
        <begin position="1"/>
        <end position="16"/>
    </location>
</feature>
<evidence type="ECO:0000313" key="2">
    <source>
        <dbReference type="EMBL" id="GJN92442.1"/>
    </source>
</evidence>
<proteinExistence type="predicted"/>
<sequence length="491" mass="54086">MANPRHSSEPRLRADSPRPTSFSASPSGLSASLPSRAAEPVGSASQVWPRLPKQGRGKEDSGLDLSSSSTSTLSRQGDEHATSKRRRTGDRVPEPLAGSDALLLKPAASGAGKPVDRLADRLGRIENQLTKLKSLVGDTTKTDDGIGTAGTLSRIETQLVKMMDMLSLLQDGNAQQSAATEYGTLQETCKMETVLSTACKVFTASAKEELAGLLPELVETAVREPVQKVASQLMRELKLEKDLADAARLSSSLKAENEVYNSEIQRLEGVVKHSQQALQTCQSKYERDTSMQADEIQRLALYLDIAERNLDRAASEHVSFEMKVEEAKTIHEDVLSELGGRIKKLEADLKSQKLYAIDLIKEKRSLEDVVEEKEGRIKELIQARNEVEDDLRNTRGQLASTTRDARDGWSAASERSRLLAGEQDKVRCLRSERDDARADKAFYKAKAEEQSGEIEMLKAAKRELETKTADLEERLASSRRDSDAVRSHTRG</sequence>
<evidence type="ECO:0000313" key="3">
    <source>
        <dbReference type="Proteomes" id="UP001342314"/>
    </source>
</evidence>
<feature type="region of interest" description="Disordered" evidence="1">
    <location>
        <begin position="470"/>
        <end position="491"/>
    </location>
</feature>
<comment type="caution">
    <text evidence="2">The sequence shown here is derived from an EMBL/GenBank/DDBJ whole genome shotgun (WGS) entry which is preliminary data.</text>
</comment>
<keyword evidence="3" id="KW-1185">Reference proteome</keyword>
<feature type="compositionally biased region" description="Low complexity" evidence="1">
    <location>
        <begin position="21"/>
        <end position="38"/>
    </location>
</feature>
<protein>
    <submittedName>
        <fullName evidence="2">Uncharacterized protein</fullName>
    </submittedName>
</protein>
<accession>A0AAV5GSU8</accession>
<feature type="region of interest" description="Disordered" evidence="1">
    <location>
        <begin position="1"/>
        <end position="115"/>
    </location>
</feature>
<name>A0AAV5GSU8_9BASI</name>
<evidence type="ECO:0000256" key="1">
    <source>
        <dbReference type="SAM" id="MobiDB-lite"/>
    </source>
</evidence>
<feature type="compositionally biased region" description="Low complexity" evidence="1">
    <location>
        <begin position="63"/>
        <end position="74"/>
    </location>
</feature>
<organism evidence="2 3">
    <name type="scientific">Rhodotorula paludigena</name>
    <dbReference type="NCBI Taxonomy" id="86838"/>
    <lineage>
        <taxon>Eukaryota</taxon>
        <taxon>Fungi</taxon>
        <taxon>Dikarya</taxon>
        <taxon>Basidiomycota</taxon>
        <taxon>Pucciniomycotina</taxon>
        <taxon>Microbotryomycetes</taxon>
        <taxon>Sporidiobolales</taxon>
        <taxon>Sporidiobolaceae</taxon>
        <taxon>Rhodotorula</taxon>
    </lineage>
</organism>
<dbReference type="EMBL" id="BQKY01000011">
    <property type="protein sequence ID" value="GJN92442.1"/>
    <property type="molecule type" value="Genomic_DNA"/>
</dbReference>
<dbReference type="AlphaFoldDB" id="A0AAV5GSU8"/>